<evidence type="ECO:0000313" key="1">
    <source>
        <dbReference type="EMBL" id="MBS5359283.1"/>
    </source>
</evidence>
<proteinExistence type="predicted"/>
<dbReference type="Proteomes" id="UP000709219">
    <property type="component" value="Unassembled WGS sequence"/>
</dbReference>
<organism evidence="1 2">
    <name type="scientific">Streptococcus parasanguinis</name>
    <dbReference type="NCBI Taxonomy" id="1318"/>
    <lineage>
        <taxon>Bacteria</taxon>
        <taxon>Bacillati</taxon>
        <taxon>Bacillota</taxon>
        <taxon>Bacilli</taxon>
        <taxon>Lactobacillales</taxon>
        <taxon>Streptococcaceae</taxon>
        <taxon>Streptococcus</taxon>
    </lineage>
</organism>
<comment type="caution">
    <text evidence="1">The sequence shown here is derived from an EMBL/GenBank/DDBJ whole genome shotgun (WGS) entry which is preliminary data.</text>
</comment>
<reference evidence="1" key="1">
    <citation type="submission" date="2021-02" db="EMBL/GenBank/DDBJ databases">
        <title>Infant gut strain persistence is associated with maternal origin, phylogeny, and functional potential including surface adhesion and iron acquisition.</title>
        <authorList>
            <person name="Lou Y.C."/>
        </authorList>
    </citation>
    <scope>NUCLEOTIDE SEQUENCE</scope>
    <source>
        <strain evidence="1">L3_098_011G1_dasL3_098_011G1_concoct_7</strain>
    </source>
</reference>
<evidence type="ECO:0000313" key="2">
    <source>
        <dbReference type="Proteomes" id="UP000709219"/>
    </source>
</evidence>
<gene>
    <name evidence="1" type="ORF">KHX87_09335</name>
</gene>
<dbReference type="RefSeq" id="WP_049482279.1">
    <property type="nucleotide sequence ID" value="NZ_CAXSMM010000016.1"/>
</dbReference>
<accession>A0A943H188</accession>
<protein>
    <submittedName>
        <fullName evidence="1">Uncharacterized protein</fullName>
    </submittedName>
</protein>
<sequence length="497" mass="55970">MKINNEYILNEGIAYYIDFLNHLRLEELSTSLEKIIQANKDELLELAKHNLKAKISLDKAEEEINKLILNNRGGSRGLHGFIAEFAEEGVTNAYRAFEGMRKLAKVLNDNGPADLNFGKNQVQMKFYDNVCKELKQAANYRNMKMMIPKDHVKLINKIMNGDEYITFNGNRLTKNTIDRIKLLISEENKARHVTSHTKWLNASKLNYKEVQTKSIRKTLSAIRKDISNKSAERRELINNNTNLEKKTAYIKSLPSLKEANRAATISSIVQGGFSLSSKLIQKYQEGKDILTFTDEDWIDCGMSAGDGIMKGGISSYSIYGLTNVCGMSASSAGAISAGTFGIIRLILDYRIGKLNDDDFINLALFNAIDATGAALGACLGQAIIPIPVVGPVIGSIATSIILDIGKQFLSNRERKMIEEYNSKMQHYLNKLDLKYQEIFNEIVEKYKKLGELQNYAFDVQINISLRLEYSVQLARELDVDDSNLLHNISEIDDYFLS</sequence>
<dbReference type="AlphaFoldDB" id="A0A943H188"/>
<name>A0A943H188_STRPA</name>
<dbReference type="EMBL" id="JAGZFP010000027">
    <property type="protein sequence ID" value="MBS5359283.1"/>
    <property type="molecule type" value="Genomic_DNA"/>
</dbReference>